<reference evidence="3" key="1">
    <citation type="submission" date="2017-02" db="EMBL/GenBank/DDBJ databases">
        <authorList>
            <person name="Tafer H."/>
            <person name="Lopandic K."/>
        </authorList>
    </citation>
    <scope>NUCLEOTIDE SEQUENCE [LARGE SCALE GENOMIC DNA]</scope>
    <source>
        <strain evidence="3">CBS 366.77</strain>
    </source>
</reference>
<evidence type="ECO:0000313" key="2">
    <source>
        <dbReference type="EMBL" id="RJE24129.1"/>
    </source>
</evidence>
<evidence type="ECO:0000256" key="1">
    <source>
        <dbReference type="SAM" id="MobiDB-lite"/>
    </source>
</evidence>
<name>A0A3A2ZLN9_9EURO</name>
<proteinExistence type="predicted"/>
<feature type="region of interest" description="Disordered" evidence="1">
    <location>
        <begin position="360"/>
        <end position="389"/>
    </location>
</feature>
<sequence length="460" mass="52304">MARSTQTAPPSRAPRWIQRQYIDHQGNTVVLGKVSDEGSDFHEPSGRGAYRLQIYSKAPIQPQDYEKLHRYLVNDTETGPILEIYSYNPPDPLACVEHQRREIVHRRRLHADSNRSRDELPPLIPTLRYKSEDFSSGFCILLTSESYQAGQIVQERKERGSAPFWIYFDRRLPSEIRELDLTSRLSASVHDVSNFVQLGIQVFPEARDIEVSIKNSQEKMDVHTRMALTGAFRKDSCQIDYGLDEQVPERPEPATLYAQQVREILEQQQTAEIQSVDPSTLRLDRPGERVLTITNSSEEEKGESDLQYTVYIPFLANLQDSVIIETTARIFTAAIISRLSGNKTVHFEFRVHHTSSLSSILSSHSNEPQPGALHSFEDGSRRERVPPLSRSDVTTFPGEAYKDFCIILDKPALSKSRECCSSSSGLILRRTCQSSGAVMAIRFWRLDAAQESQRLHDGLR</sequence>
<organism evidence="2 3">
    <name type="scientific">Aspergillus sclerotialis</name>
    <dbReference type="NCBI Taxonomy" id="2070753"/>
    <lineage>
        <taxon>Eukaryota</taxon>
        <taxon>Fungi</taxon>
        <taxon>Dikarya</taxon>
        <taxon>Ascomycota</taxon>
        <taxon>Pezizomycotina</taxon>
        <taxon>Eurotiomycetes</taxon>
        <taxon>Eurotiomycetidae</taxon>
        <taxon>Eurotiales</taxon>
        <taxon>Aspergillaceae</taxon>
        <taxon>Aspergillus</taxon>
        <taxon>Aspergillus subgen. Polypaecilum</taxon>
    </lineage>
</organism>
<gene>
    <name evidence="2" type="ORF">PHISCL_03564</name>
</gene>
<feature type="compositionally biased region" description="Basic and acidic residues" evidence="1">
    <location>
        <begin position="375"/>
        <end position="385"/>
    </location>
</feature>
<dbReference type="OrthoDB" id="4276722at2759"/>
<dbReference type="Proteomes" id="UP000266188">
    <property type="component" value="Unassembled WGS sequence"/>
</dbReference>
<dbReference type="STRING" id="2070753.A0A3A2ZLN9"/>
<dbReference type="EMBL" id="MVGC01000093">
    <property type="protein sequence ID" value="RJE24129.1"/>
    <property type="molecule type" value="Genomic_DNA"/>
</dbReference>
<accession>A0A3A2ZLN9</accession>
<comment type="caution">
    <text evidence="2">The sequence shown here is derived from an EMBL/GenBank/DDBJ whole genome shotgun (WGS) entry which is preliminary data.</text>
</comment>
<evidence type="ECO:0000313" key="3">
    <source>
        <dbReference type="Proteomes" id="UP000266188"/>
    </source>
</evidence>
<protein>
    <submittedName>
        <fullName evidence="2">Uncharacterized protein</fullName>
    </submittedName>
</protein>
<keyword evidence="3" id="KW-1185">Reference proteome</keyword>
<dbReference type="AlphaFoldDB" id="A0A3A2ZLN9"/>